<reference evidence="1" key="1">
    <citation type="journal article" date="2015" name="Nature">
        <title>Complex archaea that bridge the gap between prokaryotes and eukaryotes.</title>
        <authorList>
            <person name="Spang A."/>
            <person name="Saw J.H."/>
            <person name="Jorgensen S.L."/>
            <person name="Zaremba-Niedzwiedzka K."/>
            <person name="Martijn J."/>
            <person name="Lind A.E."/>
            <person name="van Eijk R."/>
            <person name="Schleper C."/>
            <person name="Guy L."/>
            <person name="Ettema T.J."/>
        </authorList>
    </citation>
    <scope>NUCLEOTIDE SEQUENCE</scope>
</reference>
<name>A0A0F9TK09_9ZZZZ</name>
<sequence>MMADKQKQKRRKRLFEAHPYCHWCGAEVDNSPFVSHQPPSPDAATIDHRYGKLDPRRRSTLDPDAMSVLSCWECNNRRGQEDADKLGIKELRRRSGRWPKKDRPLVGLRYFLRTLLHRAALDKSDE</sequence>
<dbReference type="EMBL" id="LAZR01000244">
    <property type="protein sequence ID" value="KKN79629.1"/>
    <property type="molecule type" value="Genomic_DNA"/>
</dbReference>
<evidence type="ECO:0000313" key="1">
    <source>
        <dbReference type="EMBL" id="KKN79629.1"/>
    </source>
</evidence>
<gene>
    <name evidence="1" type="ORF">LCGC14_0338330</name>
</gene>
<organism evidence="1">
    <name type="scientific">marine sediment metagenome</name>
    <dbReference type="NCBI Taxonomy" id="412755"/>
    <lineage>
        <taxon>unclassified sequences</taxon>
        <taxon>metagenomes</taxon>
        <taxon>ecological metagenomes</taxon>
    </lineage>
</organism>
<dbReference type="Gene3D" id="1.10.30.50">
    <property type="match status" value="1"/>
</dbReference>
<evidence type="ECO:0008006" key="2">
    <source>
        <dbReference type="Google" id="ProtNLM"/>
    </source>
</evidence>
<dbReference type="AlphaFoldDB" id="A0A0F9TK09"/>
<protein>
    <recommendedName>
        <fullName evidence="2">HNH domain-containing protein</fullName>
    </recommendedName>
</protein>
<accession>A0A0F9TK09</accession>
<proteinExistence type="predicted"/>
<comment type="caution">
    <text evidence="1">The sequence shown here is derived from an EMBL/GenBank/DDBJ whole genome shotgun (WGS) entry which is preliminary data.</text>
</comment>